<protein>
    <recommendedName>
        <fullName evidence="8">CASP-like protein</fullName>
    </recommendedName>
</protein>
<dbReference type="PANTHER" id="PTHR33083:SF50">
    <property type="entry name" value="PROTEIN S40-7"/>
    <property type="match status" value="1"/>
</dbReference>
<comment type="subcellular location">
    <subcellularLocation>
        <location evidence="1 8">Cell membrane</location>
        <topology evidence="1 8">Multi-pass membrane protein</topology>
    </subcellularLocation>
</comment>
<evidence type="ECO:0000313" key="12">
    <source>
        <dbReference type="Proteomes" id="UP001279734"/>
    </source>
</evidence>
<proteinExistence type="inferred from homology"/>
<comment type="caution">
    <text evidence="11">The sequence shown here is derived from an EMBL/GenBank/DDBJ whole genome shotgun (WGS) entry which is preliminary data.</text>
</comment>
<feature type="region of interest" description="Disordered" evidence="9">
    <location>
        <begin position="1"/>
        <end position="42"/>
    </location>
</feature>
<dbReference type="Proteomes" id="UP001279734">
    <property type="component" value="Unassembled WGS sequence"/>
</dbReference>
<sequence>MEANAPFSRNRKASSSDRFILLFSQPPPSTTGASVGTAGGDELNEEDVFWTCELDKSSHHSNPPFNSANIPSKPLHMNGKGVNRPENFGILAALPEIGPDRSSRSIFNQKTAISPSSSPARMIPVLPRPPVEGPLATSLKCNQSAPVSVPMMPIAGERRSGSGFNYEDEEEDDEEGGEILPPHEMVARRSAKSPILSCSVLEGAGRTLKGRDLRQGCFLGWRIQIAFIEKLHGFLVKANEKDQLDRDYDVWLATADEGSAAAILYFAHKGNAGTNWVAILQQFGNFCQRMSGAVVATSIAALIFAVLVLLSAEKLMATDKYSPFALSYLHLLLHPKTLGSLSHLSLSFLGSSPPLQGSLQIRDCDCERDIAGAFSSGKSICGQQKAKTLGWTEAFSGGRIGVTAPQVRTRDKRTVRAFEL</sequence>
<keyword evidence="12" id="KW-1185">Reference proteome</keyword>
<evidence type="ECO:0000256" key="9">
    <source>
        <dbReference type="SAM" id="MobiDB-lite"/>
    </source>
</evidence>
<gene>
    <name evidence="11" type="ORF">Nepgr_012971</name>
</gene>
<accession>A0AAD3XNW8</accession>
<evidence type="ECO:0000256" key="4">
    <source>
        <dbReference type="ARBA" id="ARBA00022692"/>
    </source>
</evidence>
<comment type="subunit">
    <text evidence="8">Homodimer and heterodimers.</text>
</comment>
<evidence type="ECO:0000256" key="2">
    <source>
        <dbReference type="ARBA" id="ARBA00007651"/>
    </source>
</evidence>
<dbReference type="Pfam" id="PF04535">
    <property type="entry name" value="CASP_dom"/>
    <property type="match status" value="1"/>
</dbReference>
<keyword evidence="5 8" id="KW-1133">Transmembrane helix</keyword>
<dbReference type="GO" id="GO:0010150">
    <property type="term" value="P:leaf senescence"/>
    <property type="evidence" value="ECO:0007669"/>
    <property type="project" value="UniProtKB-ARBA"/>
</dbReference>
<feature type="transmembrane region" description="Helical" evidence="8">
    <location>
        <begin position="290"/>
        <end position="310"/>
    </location>
</feature>
<keyword evidence="6 8" id="KW-0472">Membrane</keyword>
<feature type="compositionally biased region" description="Acidic residues" evidence="9">
    <location>
        <begin position="166"/>
        <end position="177"/>
    </location>
</feature>
<feature type="domain" description="Casparian strip membrane protein" evidence="10">
    <location>
        <begin position="252"/>
        <end position="302"/>
    </location>
</feature>
<dbReference type="InterPro" id="IPR006702">
    <property type="entry name" value="CASP_dom"/>
</dbReference>
<name>A0AAD3XNW8_NEPGR</name>
<dbReference type="Pfam" id="PF04520">
    <property type="entry name" value="Senescence_reg"/>
    <property type="match status" value="1"/>
</dbReference>
<evidence type="ECO:0000256" key="3">
    <source>
        <dbReference type="ARBA" id="ARBA00022475"/>
    </source>
</evidence>
<dbReference type="AlphaFoldDB" id="A0AAD3XNW8"/>
<comment type="similarity">
    <text evidence="7">Belongs to the senescence regulator S40 family.</text>
</comment>
<dbReference type="GO" id="GO:0005886">
    <property type="term" value="C:plasma membrane"/>
    <property type="evidence" value="ECO:0007669"/>
    <property type="project" value="UniProtKB-SubCell"/>
</dbReference>
<dbReference type="PANTHER" id="PTHR33083">
    <property type="entry name" value="EXPRESSED PROTEIN"/>
    <property type="match status" value="1"/>
</dbReference>
<evidence type="ECO:0000256" key="8">
    <source>
        <dbReference type="RuleBase" id="RU361233"/>
    </source>
</evidence>
<evidence type="ECO:0000256" key="6">
    <source>
        <dbReference type="ARBA" id="ARBA00023136"/>
    </source>
</evidence>
<dbReference type="InterPro" id="IPR007608">
    <property type="entry name" value="Senescence_reg_S40"/>
</dbReference>
<reference evidence="11" key="1">
    <citation type="submission" date="2023-05" db="EMBL/GenBank/DDBJ databases">
        <title>Nepenthes gracilis genome sequencing.</title>
        <authorList>
            <person name="Fukushima K."/>
        </authorList>
    </citation>
    <scope>NUCLEOTIDE SEQUENCE</scope>
    <source>
        <strain evidence="11">SING2019-196</strain>
    </source>
</reference>
<evidence type="ECO:0000259" key="10">
    <source>
        <dbReference type="Pfam" id="PF04535"/>
    </source>
</evidence>
<evidence type="ECO:0000256" key="5">
    <source>
        <dbReference type="ARBA" id="ARBA00022989"/>
    </source>
</evidence>
<evidence type="ECO:0000256" key="7">
    <source>
        <dbReference type="ARBA" id="ARBA00034773"/>
    </source>
</evidence>
<keyword evidence="3 8" id="KW-1003">Cell membrane</keyword>
<keyword evidence="4 8" id="KW-0812">Transmembrane</keyword>
<comment type="similarity">
    <text evidence="2 8">Belongs to the Casparian strip membrane proteins (CASP) family.</text>
</comment>
<evidence type="ECO:0000256" key="1">
    <source>
        <dbReference type="ARBA" id="ARBA00004651"/>
    </source>
</evidence>
<feature type="region of interest" description="Disordered" evidence="9">
    <location>
        <begin position="153"/>
        <end position="178"/>
    </location>
</feature>
<dbReference type="EMBL" id="BSYO01000010">
    <property type="protein sequence ID" value="GMH11130.1"/>
    <property type="molecule type" value="Genomic_DNA"/>
</dbReference>
<evidence type="ECO:0000313" key="11">
    <source>
        <dbReference type="EMBL" id="GMH11130.1"/>
    </source>
</evidence>
<organism evidence="11 12">
    <name type="scientific">Nepenthes gracilis</name>
    <name type="common">Slender pitcher plant</name>
    <dbReference type="NCBI Taxonomy" id="150966"/>
    <lineage>
        <taxon>Eukaryota</taxon>
        <taxon>Viridiplantae</taxon>
        <taxon>Streptophyta</taxon>
        <taxon>Embryophyta</taxon>
        <taxon>Tracheophyta</taxon>
        <taxon>Spermatophyta</taxon>
        <taxon>Magnoliopsida</taxon>
        <taxon>eudicotyledons</taxon>
        <taxon>Gunneridae</taxon>
        <taxon>Pentapetalae</taxon>
        <taxon>Caryophyllales</taxon>
        <taxon>Nepenthaceae</taxon>
        <taxon>Nepenthes</taxon>
    </lineage>
</organism>
<comment type="caution">
    <text evidence="8">Lacks conserved residue(s) required for the propagation of feature annotation.</text>
</comment>